<dbReference type="Proteomes" id="UP001186974">
    <property type="component" value="Unassembled WGS sequence"/>
</dbReference>
<gene>
    <name evidence="1" type="ORF">LTS18_002937</name>
</gene>
<keyword evidence="2" id="KW-1185">Reference proteome</keyword>
<accession>A0ACC3E003</accession>
<reference evidence="1" key="1">
    <citation type="submission" date="2024-09" db="EMBL/GenBank/DDBJ databases">
        <title>Black Yeasts Isolated from many extreme environments.</title>
        <authorList>
            <person name="Coleine C."/>
            <person name="Stajich J.E."/>
            <person name="Selbmann L."/>
        </authorList>
    </citation>
    <scope>NUCLEOTIDE SEQUENCE</scope>
    <source>
        <strain evidence="1">CCFEE 5737</strain>
    </source>
</reference>
<dbReference type="EMBL" id="JAWDJW010000007">
    <property type="protein sequence ID" value="KAK3082145.1"/>
    <property type="molecule type" value="Genomic_DNA"/>
</dbReference>
<protein>
    <submittedName>
        <fullName evidence="1">Uncharacterized protein</fullName>
    </submittedName>
</protein>
<evidence type="ECO:0000313" key="1">
    <source>
        <dbReference type="EMBL" id="KAK3082145.1"/>
    </source>
</evidence>
<name>A0ACC3E003_9PEZI</name>
<organism evidence="1 2">
    <name type="scientific">Coniosporium uncinatum</name>
    <dbReference type="NCBI Taxonomy" id="93489"/>
    <lineage>
        <taxon>Eukaryota</taxon>
        <taxon>Fungi</taxon>
        <taxon>Dikarya</taxon>
        <taxon>Ascomycota</taxon>
        <taxon>Pezizomycotina</taxon>
        <taxon>Dothideomycetes</taxon>
        <taxon>Dothideomycetes incertae sedis</taxon>
        <taxon>Coniosporium</taxon>
    </lineage>
</organism>
<evidence type="ECO:0000313" key="2">
    <source>
        <dbReference type="Proteomes" id="UP001186974"/>
    </source>
</evidence>
<sequence length="247" mass="27244">MSDTVAPGVTVPIAFAEALAGVNHASQDLEDFCKDQINAHSRRQYVALAAQNAPLPALSRNLENALLHLVTASFHMFLASDHINATSTNNAFGTLRLACPGFFFAMTTTPLNFVWDSVPSQPSRGSFADYSWQLHLLGLDLSGGDESDLRPWLRAVALVETMWPENFPAKAMFRNAYEPRGQITLGLENAVYAWVRLERTELVVRGEGNTTRIADKLEQMGKKIWGDERWSAQCASVIGEGEFLEDG</sequence>
<proteinExistence type="predicted"/>
<comment type="caution">
    <text evidence="1">The sequence shown here is derived from an EMBL/GenBank/DDBJ whole genome shotgun (WGS) entry which is preliminary data.</text>
</comment>